<name>A0ABQ7XSR4_BRANA</name>
<proteinExistence type="predicted"/>
<comment type="caution">
    <text evidence="1">The sequence shown here is derived from an EMBL/GenBank/DDBJ whole genome shotgun (WGS) entry which is preliminary data.</text>
</comment>
<evidence type="ECO:0000313" key="1">
    <source>
        <dbReference type="EMBL" id="KAH0858494.1"/>
    </source>
</evidence>
<evidence type="ECO:0000313" key="2">
    <source>
        <dbReference type="Proteomes" id="UP000824890"/>
    </source>
</evidence>
<reference evidence="1 2" key="1">
    <citation type="submission" date="2021-05" db="EMBL/GenBank/DDBJ databases">
        <title>Genome Assembly of Synthetic Allotetraploid Brassica napus Reveals Homoeologous Exchanges between Subgenomes.</title>
        <authorList>
            <person name="Davis J.T."/>
        </authorList>
    </citation>
    <scope>NUCLEOTIDE SEQUENCE [LARGE SCALE GENOMIC DNA]</scope>
    <source>
        <strain evidence="2">cv. Da-Ae</strain>
        <tissue evidence="1">Seedling</tissue>
    </source>
</reference>
<sequence length="61" mass="6852">MLVDFITAVSWIPKGTSKAMHDDAERPFKENINELIENGTIKKKRWACDDSNAVGIVRSTC</sequence>
<dbReference type="EMBL" id="JAGKQM010000019">
    <property type="protein sequence ID" value="KAH0858494.1"/>
    <property type="molecule type" value="Genomic_DNA"/>
</dbReference>
<protein>
    <submittedName>
        <fullName evidence="1">Uncharacterized protein</fullName>
    </submittedName>
</protein>
<gene>
    <name evidence="1" type="ORF">HID58_086755</name>
</gene>
<organism evidence="1 2">
    <name type="scientific">Brassica napus</name>
    <name type="common">Rape</name>
    <dbReference type="NCBI Taxonomy" id="3708"/>
    <lineage>
        <taxon>Eukaryota</taxon>
        <taxon>Viridiplantae</taxon>
        <taxon>Streptophyta</taxon>
        <taxon>Embryophyta</taxon>
        <taxon>Tracheophyta</taxon>
        <taxon>Spermatophyta</taxon>
        <taxon>Magnoliopsida</taxon>
        <taxon>eudicotyledons</taxon>
        <taxon>Gunneridae</taxon>
        <taxon>Pentapetalae</taxon>
        <taxon>rosids</taxon>
        <taxon>malvids</taxon>
        <taxon>Brassicales</taxon>
        <taxon>Brassicaceae</taxon>
        <taxon>Brassiceae</taxon>
        <taxon>Brassica</taxon>
    </lineage>
</organism>
<dbReference type="Proteomes" id="UP000824890">
    <property type="component" value="Unassembled WGS sequence"/>
</dbReference>
<accession>A0ABQ7XSR4</accession>
<keyword evidence="2" id="KW-1185">Reference proteome</keyword>